<evidence type="ECO:0000313" key="4">
    <source>
        <dbReference type="EMBL" id="ORX35645.1"/>
    </source>
</evidence>
<dbReference type="Proteomes" id="UP000193218">
    <property type="component" value="Unassembled WGS sequence"/>
</dbReference>
<keyword evidence="5" id="KW-1185">Reference proteome</keyword>
<evidence type="ECO:0000256" key="3">
    <source>
        <dbReference type="SAM" id="SignalP"/>
    </source>
</evidence>
<proteinExistence type="predicted"/>
<evidence type="ECO:0000313" key="5">
    <source>
        <dbReference type="Proteomes" id="UP000193218"/>
    </source>
</evidence>
<keyword evidence="3" id="KW-0732">Signal</keyword>
<dbReference type="AlphaFoldDB" id="A0A1Y1UEZ8"/>
<evidence type="ECO:0000256" key="1">
    <source>
        <dbReference type="SAM" id="MobiDB-lite"/>
    </source>
</evidence>
<feature type="compositionally biased region" description="Polar residues" evidence="1">
    <location>
        <begin position="121"/>
        <end position="138"/>
    </location>
</feature>
<gene>
    <name evidence="4" type="ORF">BD324DRAFT_652193</name>
</gene>
<evidence type="ECO:0000256" key="2">
    <source>
        <dbReference type="SAM" id="Phobius"/>
    </source>
</evidence>
<feature type="signal peptide" evidence="3">
    <location>
        <begin position="1"/>
        <end position="18"/>
    </location>
</feature>
<evidence type="ECO:0008006" key="6">
    <source>
        <dbReference type="Google" id="ProtNLM"/>
    </source>
</evidence>
<feature type="transmembrane region" description="Helical" evidence="2">
    <location>
        <begin position="196"/>
        <end position="216"/>
    </location>
</feature>
<keyword evidence="2" id="KW-1133">Transmembrane helix</keyword>
<dbReference type="GeneID" id="33560263"/>
<protein>
    <recommendedName>
        <fullName evidence="6">Extracellular membrane protein CFEM domain-containing protein</fullName>
    </recommendedName>
</protein>
<name>A0A1Y1UEZ8_9TREE</name>
<feature type="region of interest" description="Disordered" evidence="1">
    <location>
        <begin position="121"/>
        <end position="191"/>
    </location>
</feature>
<dbReference type="InParanoid" id="A0A1Y1UEZ8"/>
<dbReference type="EMBL" id="NBSH01000010">
    <property type="protein sequence ID" value="ORX35645.1"/>
    <property type="molecule type" value="Genomic_DNA"/>
</dbReference>
<dbReference type="OrthoDB" id="2576419at2759"/>
<keyword evidence="2" id="KW-0472">Membrane</keyword>
<accession>A0A1Y1UEZ8</accession>
<sequence>MSYLVLLTSLILFSIARAQQSASWPQWVTNDYNCVIKCMQQYFTDTQPPATSDQYNNAMGCVKSTCAQKTENANIYQAQYIINMYNQIGSIYEPEDWQNGNIPTNGTDSLTAPTGWVQTTVTTSKSHTDGTWATQTDTVWAPPPPPATTSNQPETTSGAVAAEVLTETKSSQTSTSSAASAASGSTSGGAGRGAELARGLFGIVLAVLGVVAGGVLV</sequence>
<feature type="chain" id="PRO_5012553384" description="Extracellular membrane protein CFEM domain-containing protein" evidence="3">
    <location>
        <begin position="19"/>
        <end position="217"/>
    </location>
</feature>
<organism evidence="4 5">
    <name type="scientific">Kockovaella imperatae</name>
    <dbReference type="NCBI Taxonomy" id="4999"/>
    <lineage>
        <taxon>Eukaryota</taxon>
        <taxon>Fungi</taxon>
        <taxon>Dikarya</taxon>
        <taxon>Basidiomycota</taxon>
        <taxon>Agaricomycotina</taxon>
        <taxon>Tremellomycetes</taxon>
        <taxon>Tremellales</taxon>
        <taxon>Cuniculitremaceae</taxon>
        <taxon>Kockovaella</taxon>
    </lineage>
</organism>
<reference evidence="4 5" key="1">
    <citation type="submission" date="2017-03" db="EMBL/GenBank/DDBJ databases">
        <title>Widespread Adenine N6-methylation of Active Genes in Fungi.</title>
        <authorList>
            <consortium name="DOE Joint Genome Institute"/>
            <person name="Mondo S.J."/>
            <person name="Dannebaum R.O."/>
            <person name="Kuo R.C."/>
            <person name="Louie K.B."/>
            <person name="Bewick A.J."/>
            <person name="Labutti K."/>
            <person name="Haridas S."/>
            <person name="Kuo A."/>
            <person name="Salamov A."/>
            <person name="Ahrendt S.R."/>
            <person name="Lau R."/>
            <person name="Bowen B.P."/>
            <person name="Lipzen A."/>
            <person name="Sullivan W."/>
            <person name="Andreopoulos W.B."/>
            <person name="Clum A."/>
            <person name="Lindquist E."/>
            <person name="Daum C."/>
            <person name="Northen T.R."/>
            <person name="Ramamoorthy G."/>
            <person name="Schmitz R.J."/>
            <person name="Gryganskyi A."/>
            <person name="Culley D."/>
            <person name="Magnuson J."/>
            <person name="James T.Y."/>
            <person name="O'Malley M.A."/>
            <person name="Stajich J.E."/>
            <person name="Spatafora J.W."/>
            <person name="Visel A."/>
            <person name="Grigoriev I.V."/>
        </authorList>
    </citation>
    <scope>NUCLEOTIDE SEQUENCE [LARGE SCALE GENOMIC DNA]</scope>
    <source>
        <strain evidence="4 5">NRRL Y-17943</strain>
    </source>
</reference>
<feature type="compositionally biased region" description="Low complexity" evidence="1">
    <location>
        <begin position="170"/>
        <end position="185"/>
    </location>
</feature>
<comment type="caution">
    <text evidence="4">The sequence shown here is derived from an EMBL/GenBank/DDBJ whole genome shotgun (WGS) entry which is preliminary data.</text>
</comment>
<keyword evidence="2" id="KW-0812">Transmembrane</keyword>
<dbReference type="RefSeq" id="XP_021869809.1">
    <property type="nucleotide sequence ID" value="XM_022018454.1"/>
</dbReference>